<sequence>MPHQKRNHNGRRRVKSNDKLQARKPVRPVTLSCGCLPENVPRRNAVIAESISKSVPSYEWCNITGAWIPGISKNIKMKFGRCMHHFNRDNLISDKEKAEA</sequence>
<reference evidence="2" key="1">
    <citation type="journal article" date="2015" name="ISME J.">
        <title>A new class of marine Euryarchaeota group II from the Mediterranean deep chlorophyll maximum.</title>
        <authorList>
            <person name="Martin-Cuadrado A.B."/>
            <person name="Garcia-Heredia I."/>
            <person name="Molto A.G."/>
            <person name="Lopez-Ubeda R."/>
            <person name="Kimes N."/>
            <person name="Lopez-Garcia P."/>
            <person name="Moreira D."/>
            <person name="Rodriguez-Valera F."/>
        </authorList>
    </citation>
    <scope>NUCLEOTIDE SEQUENCE</scope>
</reference>
<name>A0A1B1TAD5_9ARCH</name>
<evidence type="ECO:0000256" key="1">
    <source>
        <dbReference type="SAM" id="MobiDB-lite"/>
    </source>
</evidence>
<protein>
    <submittedName>
        <fullName evidence="2">Uncharacterized protein</fullName>
    </submittedName>
</protein>
<evidence type="ECO:0000313" key="2">
    <source>
        <dbReference type="EMBL" id="ANV79230.1"/>
    </source>
</evidence>
<organism evidence="2">
    <name type="scientific">uncultured Poseidoniia archaeon</name>
    <dbReference type="NCBI Taxonomy" id="1697135"/>
    <lineage>
        <taxon>Archaea</taxon>
        <taxon>Methanobacteriati</taxon>
        <taxon>Thermoplasmatota</taxon>
        <taxon>Candidatus Poseidoniia</taxon>
        <taxon>environmental samples</taxon>
    </lineage>
</organism>
<reference evidence="2" key="2">
    <citation type="submission" date="2016-12" db="EMBL/GenBank/DDBJ databases">
        <authorList>
            <person name="Song W.-J."/>
            <person name="Kurnit D.M."/>
        </authorList>
    </citation>
    <scope>NUCLEOTIDE SEQUENCE</scope>
</reference>
<feature type="compositionally biased region" description="Basic residues" evidence="1">
    <location>
        <begin position="1"/>
        <end position="14"/>
    </location>
</feature>
<dbReference type="EMBL" id="KP211816">
    <property type="protein sequence ID" value="ANV79230.1"/>
    <property type="molecule type" value="Genomic_DNA"/>
</dbReference>
<feature type="region of interest" description="Disordered" evidence="1">
    <location>
        <begin position="1"/>
        <end position="23"/>
    </location>
</feature>
<accession>A0A1B1TAD5</accession>
<proteinExistence type="predicted"/>
<dbReference type="AlphaFoldDB" id="A0A1B1TAD5"/>